<keyword evidence="2" id="KW-1185">Reference proteome</keyword>
<reference evidence="1" key="1">
    <citation type="journal article" date="2023" name="Mol. Phylogenet. Evol.">
        <title>Genome-scale phylogeny and comparative genomics of the fungal order Sordariales.</title>
        <authorList>
            <person name="Hensen N."/>
            <person name="Bonometti L."/>
            <person name="Westerberg I."/>
            <person name="Brannstrom I.O."/>
            <person name="Guillou S."/>
            <person name="Cros-Aarteil S."/>
            <person name="Calhoun S."/>
            <person name="Haridas S."/>
            <person name="Kuo A."/>
            <person name="Mondo S."/>
            <person name="Pangilinan J."/>
            <person name="Riley R."/>
            <person name="LaButti K."/>
            <person name="Andreopoulos B."/>
            <person name="Lipzen A."/>
            <person name="Chen C."/>
            <person name="Yan M."/>
            <person name="Daum C."/>
            <person name="Ng V."/>
            <person name="Clum A."/>
            <person name="Steindorff A."/>
            <person name="Ohm R.A."/>
            <person name="Martin F."/>
            <person name="Silar P."/>
            <person name="Natvig D.O."/>
            <person name="Lalanne C."/>
            <person name="Gautier V."/>
            <person name="Ament-Velasquez S.L."/>
            <person name="Kruys A."/>
            <person name="Hutchinson M.I."/>
            <person name="Powell A.J."/>
            <person name="Barry K."/>
            <person name="Miller A.N."/>
            <person name="Grigoriev I.V."/>
            <person name="Debuchy R."/>
            <person name="Gladieux P."/>
            <person name="Hiltunen Thoren M."/>
            <person name="Johannesson H."/>
        </authorList>
    </citation>
    <scope>NUCLEOTIDE SEQUENCE</scope>
    <source>
        <strain evidence="1">CBS 731.68</strain>
    </source>
</reference>
<dbReference type="InterPro" id="IPR027417">
    <property type="entry name" value="P-loop_NTPase"/>
</dbReference>
<dbReference type="SUPFAM" id="SSF52540">
    <property type="entry name" value="P-loop containing nucleoside triphosphate hydrolases"/>
    <property type="match status" value="1"/>
</dbReference>
<dbReference type="GeneID" id="87834013"/>
<proteinExistence type="predicted"/>
<evidence type="ECO:0000313" key="1">
    <source>
        <dbReference type="EMBL" id="KAK4119264.1"/>
    </source>
</evidence>
<comment type="caution">
    <text evidence="1">The sequence shown here is derived from an EMBL/GenBank/DDBJ whole genome shotgun (WGS) entry which is preliminary data.</text>
</comment>
<reference evidence="1" key="2">
    <citation type="submission" date="2023-05" db="EMBL/GenBank/DDBJ databases">
        <authorList>
            <consortium name="Lawrence Berkeley National Laboratory"/>
            <person name="Steindorff A."/>
            <person name="Hensen N."/>
            <person name="Bonometti L."/>
            <person name="Westerberg I."/>
            <person name="Brannstrom I.O."/>
            <person name="Guillou S."/>
            <person name="Cros-Aarteil S."/>
            <person name="Calhoun S."/>
            <person name="Haridas S."/>
            <person name="Kuo A."/>
            <person name="Mondo S."/>
            <person name="Pangilinan J."/>
            <person name="Riley R."/>
            <person name="Labutti K."/>
            <person name="Andreopoulos B."/>
            <person name="Lipzen A."/>
            <person name="Chen C."/>
            <person name="Yanf M."/>
            <person name="Daum C."/>
            <person name="Ng V."/>
            <person name="Clum A."/>
            <person name="Ohm R."/>
            <person name="Martin F."/>
            <person name="Silar P."/>
            <person name="Natvig D."/>
            <person name="Lalanne C."/>
            <person name="Gautier V."/>
            <person name="Ament-Velasquez S.L."/>
            <person name="Kruys A."/>
            <person name="Hutchinson M.I."/>
            <person name="Powell A.J."/>
            <person name="Barry K."/>
            <person name="Miller A.N."/>
            <person name="Grigoriev I.V."/>
            <person name="Debuchy R."/>
            <person name="Gladieux P."/>
            <person name="Thoren M.H."/>
            <person name="Johannesson H."/>
        </authorList>
    </citation>
    <scope>NUCLEOTIDE SEQUENCE</scope>
    <source>
        <strain evidence="1">CBS 731.68</strain>
    </source>
</reference>
<evidence type="ECO:0000313" key="2">
    <source>
        <dbReference type="Proteomes" id="UP001302602"/>
    </source>
</evidence>
<protein>
    <submittedName>
        <fullName evidence="1">Uncharacterized protein</fullName>
    </submittedName>
</protein>
<organism evidence="1 2">
    <name type="scientific">Parathielavia appendiculata</name>
    <dbReference type="NCBI Taxonomy" id="2587402"/>
    <lineage>
        <taxon>Eukaryota</taxon>
        <taxon>Fungi</taxon>
        <taxon>Dikarya</taxon>
        <taxon>Ascomycota</taxon>
        <taxon>Pezizomycotina</taxon>
        <taxon>Sordariomycetes</taxon>
        <taxon>Sordariomycetidae</taxon>
        <taxon>Sordariales</taxon>
        <taxon>Chaetomiaceae</taxon>
        <taxon>Parathielavia</taxon>
    </lineage>
</organism>
<dbReference type="Gene3D" id="3.40.50.300">
    <property type="entry name" value="P-loop containing nucleotide triphosphate hydrolases"/>
    <property type="match status" value="1"/>
</dbReference>
<dbReference type="RefSeq" id="XP_062643037.1">
    <property type="nucleotide sequence ID" value="XM_062797246.1"/>
</dbReference>
<dbReference type="Proteomes" id="UP001302602">
    <property type="component" value="Unassembled WGS sequence"/>
</dbReference>
<dbReference type="EMBL" id="MU853251">
    <property type="protein sequence ID" value="KAK4119264.1"/>
    <property type="molecule type" value="Genomic_DNA"/>
</dbReference>
<sequence>MLNLLQQHLGVRCLRIDGNVSYAGRLHILEEFRTTDVLILLITPRLALLAANYVHIAEAQWYPSVEEQAIAPNTGRYDHPITWSRT</sequence>
<gene>
    <name evidence="1" type="ORF">N657DRAFT_693854</name>
</gene>
<dbReference type="AlphaFoldDB" id="A0AAN6TRS0"/>
<accession>A0AAN6TRS0</accession>
<name>A0AAN6TRS0_9PEZI</name>